<dbReference type="InterPro" id="IPR038220">
    <property type="entry name" value="PHOX_C_sf"/>
</dbReference>
<evidence type="ECO:0000259" key="5">
    <source>
        <dbReference type="Pfam" id="PF01494"/>
    </source>
</evidence>
<dbReference type="VEuPathDB" id="FungiDB:Z519_08235"/>
<dbReference type="PRINTS" id="PR00420">
    <property type="entry name" value="RNGMNOXGNASE"/>
</dbReference>
<dbReference type="PANTHER" id="PTHR43004:SF13">
    <property type="entry name" value="FAD-BINDING DOMAIN-CONTAINING PROTEIN-RELATED"/>
    <property type="match status" value="1"/>
</dbReference>
<feature type="domain" description="Phenol hydroxylase-like C-terminal dimerisation" evidence="6">
    <location>
        <begin position="278"/>
        <end position="485"/>
    </location>
</feature>
<dbReference type="PANTHER" id="PTHR43004">
    <property type="entry name" value="TRK SYSTEM POTASSIUM UPTAKE PROTEIN"/>
    <property type="match status" value="1"/>
</dbReference>
<dbReference type="InterPro" id="IPR012941">
    <property type="entry name" value="Phe_hydrox_C_dim_dom"/>
</dbReference>
<comment type="similarity">
    <text evidence="1">Belongs to the PheA/TfdB FAD monooxygenase family.</text>
</comment>
<protein>
    <recommendedName>
        <fullName evidence="9">Phenol 2-monooxygenase</fullName>
    </recommendedName>
</protein>
<dbReference type="InterPro" id="IPR036188">
    <property type="entry name" value="FAD/NAD-bd_sf"/>
</dbReference>
<evidence type="ECO:0000313" key="8">
    <source>
        <dbReference type="Proteomes" id="UP000053789"/>
    </source>
</evidence>
<feature type="domain" description="FAD-binding" evidence="5">
    <location>
        <begin position="40"/>
        <end position="242"/>
    </location>
</feature>
<reference evidence="7" key="1">
    <citation type="submission" date="2015-01" db="EMBL/GenBank/DDBJ databases">
        <title>The Genome Sequence of Cladophialophora bantiana CBS 173.52.</title>
        <authorList>
            <consortium name="The Broad Institute Genomics Platform"/>
            <person name="Cuomo C."/>
            <person name="de Hoog S."/>
            <person name="Gorbushina A."/>
            <person name="Stielow B."/>
            <person name="Teixiera M."/>
            <person name="Abouelleil A."/>
            <person name="Chapman S.B."/>
            <person name="Priest M."/>
            <person name="Young S.K."/>
            <person name="Wortman J."/>
            <person name="Nusbaum C."/>
            <person name="Birren B."/>
        </authorList>
    </citation>
    <scope>NUCLEOTIDE SEQUENCE [LARGE SCALE GENOMIC DNA]</scope>
    <source>
        <strain evidence="7">CBS 173.52</strain>
    </source>
</reference>
<dbReference type="HOGENOM" id="CLU_009665_9_0_1"/>
<dbReference type="RefSeq" id="XP_016618008.1">
    <property type="nucleotide sequence ID" value="XM_016765963.1"/>
</dbReference>
<dbReference type="GO" id="GO:0071949">
    <property type="term" value="F:FAD binding"/>
    <property type="evidence" value="ECO:0007669"/>
    <property type="project" value="InterPro"/>
</dbReference>
<accession>A0A0D2I354</accession>
<dbReference type="AlphaFoldDB" id="A0A0D2I354"/>
<dbReference type="InterPro" id="IPR050641">
    <property type="entry name" value="RIFMO-like"/>
</dbReference>
<evidence type="ECO:0000256" key="4">
    <source>
        <dbReference type="ARBA" id="ARBA00023002"/>
    </source>
</evidence>
<keyword evidence="4" id="KW-0560">Oxidoreductase</keyword>
<keyword evidence="3" id="KW-0274">FAD</keyword>
<dbReference type="InterPro" id="IPR036249">
    <property type="entry name" value="Thioredoxin-like_sf"/>
</dbReference>
<gene>
    <name evidence="7" type="ORF">Z519_08235</name>
</gene>
<evidence type="ECO:0000256" key="2">
    <source>
        <dbReference type="ARBA" id="ARBA00022630"/>
    </source>
</evidence>
<dbReference type="Proteomes" id="UP000053789">
    <property type="component" value="Unassembled WGS sequence"/>
</dbReference>
<name>A0A0D2I354_CLAB1</name>
<dbReference type="Gene3D" id="3.40.30.20">
    <property type="match status" value="1"/>
</dbReference>
<evidence type="ECO:0008006" key="9">
    <source>
        <dbReference type="Google" id="ProtNLM"/>
    </source>
</evidence>
<dbReference type="CDD" id="cd02979">
    <property type="entry name" value="PHOX_C"/>
    <property type="match status" value="1"/>
</dbReference>
<proteinExistence type="inferred from homology"/>
<keyword evidence="2" id="KW-0285">Flavoprotein</keyword>
<dbReference type="EMBL" id="KN846991">
    <property type="protein sequence ID" value="KIW91339.1"/>
    <property type="molecule type" value="Genomic_DNA"/>
</dbReference>
<keyword evidence="8" id="KW-1185">Reference proteome</keyword>
<dbReference type="SUPFAM" id="SSF51905">
    <property type="entry name" value="FAD/NAD(P)-binding domain"/>
    <property type="match status" value="1"/>
</dbReference>
<dbReference type="GeneID" id="27701163"/>
<evidence type="ECO:0000256" key="3">
    <source>
        <dbReference type="ARBA" id="ARBA00022827"/>
    </source>
</evidence>
<dbReference type="OrthoDB" id="1716816at2759"/>
<dbReference type="Gene3D" id="3.50.50.60">
    <property type="entry name" value="FAD/NAD(P)-binding domain"/>
    <property type="match status" value="1"/>
</dbReference>
<dbReference type="Pfam" id="PF07976">
    <property type="entry name" value="Phe_hydrox_dim"/>
    <property type="match status" value="1"/>
</dbReference>
<dbReference type="SUPFAM" id="SSF52833">
    <property type="entry name" value="Thioredoxin-like"/>
    <property type="match status" value="1"/>
</dbReference>
<dbReference type="Gene3D" id="3.30.9.10">
    <property type="entry name" value="D-Amino Acid Oxidase, subunit A, domain 2"/>
    <property type="match status" value="1"/>
</dbReference>
<dbReference type="InterPro" id="IPR002938">
    <property type="entry name" value="FAD-bd"/>
</dbReference>
<sequence>METKCLQLDDDNMNDHNVYPINLRISRQVPASRGDMSDANSEEIVKTKYLLGADGGHSWTRQQVGLEIAGNKTKVHFGVMDIIPVTDFPDIRISCSIHSAKMGNMMTFPRENRLVRFYVQLAETGSERDDFDTDKVTIEMIAEKAATILSPWSLKYEHCDWWSVYTVGQQCAPKFDKDNRVFLAGDAVHTHSPTMGAGMNVSIQDTYNLMWKLGQVIKGTAQPHILSTYNNERQSVATRLIELDQEMCKFYEKGTGSDARHYNEFYGRFRTFLSGVGVEYGPNVLIPCTHKESSTSEPRNSFDRTSLAGRIIVGQRLPSYLVLNHAEANIVHVYSILQSDGRWRLLVLPGDIGEPTQLTRLQDFCKHLENASTFLRAYTPEDKHLDSVIEILTIHAASRSKLELSDLPKILCPFDPKLGYDYWKCFVNNNDGEEGAFDDAYERWGLDKKRGCLVVVRPDQHVSLVCDVEDVDQLEKYFGQIFVPQSRMRESERASP</sequence>
<dbReference type="SUPFAM" id="SSF54373">
    <property type="entry name" value="FAD-linked reductases, C-terminal domain"/>
    <property type="match status" value="1"/>
</dbReference>
<dbReference type="Pfam" id="PF01494">
    <property type="entry name" value="FAD_binding_3"/>
    <property type="match status" value="1"/>
</dbReference>
<evidence type="ECO:0000313" key="7">
    <source>
        <dbReference type="EMBL" id="KIW91339.1"/>
    </source>
</evidence>
<evidence type="ECO:0000256" key="1">
    <source>
        <dbReference type="ARBA" id="ARBA00007801"/>
    </source>
</evidence>
<organism evidence="7 8">
    <name type="scientific">Cladophialophora bantiana (strain ATCC 10958 / CBS 173.52 / CDC B-1940 / NIH 8579)</name>
    <name type="common">Xylohypha bantiana</name>
    <dbReference type="NCBI Taxonomy" id="1442370"/>
    <lineage>
        <taxon>Eukaryota</taxon>
        <taxon>Fungi</taxon>
        <taxon>Dikarya</taxon>
        <taxon>Ascomycota</taxon>
        <taxon>Pezizomycotina</taxon>
        <taxon>Eurotiomycetes</taxon>
        <taxon>Chaetothyriomycetidae</taxon>
        <taxon>Chaetothyriales</taxon>
        <taxon>Herpotrichiellaceae</taxon>
        <taxon>Cladophialophora</taxon>
    </lineage>
</organism>
<dbReference type="GO" id="GO:0016709">
    <property type="term" value="F:oxidoreductase activity, acting on paired donors, with incorporation or reduction of molecular oxygen, NAD(P)H as one donor, and incorporation of one atom of oxygen"/>
    <property type="evidence" value="ECO:0007669"/>
    <property type="project" value="UniProtKB-ARBA"/>
</dbReference>
<evidence type="ECO:0000259" key="6">
    <source>
        <dbReference type="Pfam" id="PF07976"/>
    </source>
</evidence>